<dbReference type="GeneID" id="71852270"/>
<protein>
    <submittedName>
        <fullName evidence="1">MarR family transcriptional regulator</fullName>
    </submittedName>
</protein>
<reference evidence="1 2" key="1">
    <citation type="journal article" date="2014" name="Int. J. Syst. Evol. Microbiol.">
        <title>Complete genome sequence of Corynebacterium casei LMG S-19264T (=DSM 44701T), isolated from a smear-ripened cheese.</title>
        <authorList>
            <consortium name="US DOE Joint Genome Institute (JGI-PGF)"/>
            <person name="Walter F."/>
            <person name="Albersmeier A."/>
            <person name="Kalinowski J."/>
            <person name="Ruckert C."/>
        </authorList>
    </citation>
    <scope>NUCLEOTIDE SEQUENCE [LARGE SCALE GENOMIC DNA]</scope>
    <source>
        <strain evidence="1 2">IBRC-M 10912</strain>
    </source>
</reference>
<evidence type="ECO:0000313" key="2">
    <source>
        <dbReference type="Proteomes" id="UP001595821"/>
    </source>
</evidence>
<proteinExistence type="predicted"/>
<dbReference type="InterPro" id="IPR036388">
    <property type="entry name" value="WH-like_DNA-bd_sf"/>
</dbReference>
<sequence length="91" mass="10301">MVERVPWMKPVDYEILLFFDGCDIQVSAKVLSANIGYHRQYVSKRCVTLSDVGLLETDGTGLYWPSETGYAYLESDLDVDELETSDLEDDA</sequence>
<dbReference type="EMBL" id="JBHSDJ010000002">
    <property type="protein sequence ID" value="MFC4245457.1"/>
    <property type="molecule type" value="Genomic_DNA"/>
</dbReference>
<accession>A0ABD5NTZ1</accession>
<name>A0ABD5NTZ1_9EURY</name>
<dbReference type="Proteomes" id="UP001595821">
    <property type="component" value="Unassembled WGS sequence"/>
</dbReference>
<dbReference type="Gene3D" id="1.10.10.10">
    <property type="entry name" value="Winged helix-like DNA-binding domain superfamily/Winged helix DNA-binding domain"/>
    <property type="match status" value="1"/>
</dbReference>
<evidence type="ECO:0000313" key="1">
    <source>
        <dbReference type="EMBL" id="MFC4245457.1"/>
    </source>
</evidence>
<gene>
    <name evidence="1" type="ORF">ACFOZ7_00315</name>
</gene>
<dbReference type="AlphaFoldDB" id="A0ABD5NTZ1"/>
<dbReference type="RefSeq" id="WP_246971247.1">
    <property type="nucleotide sequence ID" value="NZ_CP095397.1"/>
</dbReference>
<comment type="caution">
    <text evidence="1">The sequence shown here is derived from an EMBL/GenBank/DDBJ whole genome shotgun (WGS) entry which is preliminary data.</text>
</comment>
<organism evidence="1 2">
    <name type="scientific">Natribaculum luteum</name>
    <dbReference type="NCBI Taxonomy" id="1586232"/>
    <lineage>
        <taxon>Archaea</taxon>
        <taxon>Methanobacteriati</taxon>
        <taxon>Methanobacteriota</taxon>
        <taxon>Stenosarchaea group</taxon>
        <taxon>Halobacteria</taxon>
        <taxon>Halobacteriales</taxon>
        <taxon>Natrialbaceae</taxon>
        <taxon>Natribaculum</taxon>
    </lineage>
</organism>